<accession>A0ABD3QZE3</accession>
<dbReference type="EMBL" id="JABMIG020000003">
    <property type="protein sequence ID" value="KAL3805394.1"/>
    <property type="molecule type" value="Genomic_DNA"/>
</dbReference>
<evidence type="ECO:0000256" key="1">
    <source>
        <dbReference type="SAM" id="MobiDB-lite"/>
    </source>
</evidence>
<sequence>MAITLIGAVTIFQDNRLDSLDITPNDDDGLGYTALSVDQDSLTTNENEGPEPKPSPRSRCQIVYILGVEGTMHHGILPVVESLAARQIDPVSSTSFIVHSRSKALRYGLFASTGQRFGFHEPPPMDDPRLVKKVITAICPNDGRKHVVIEAASFPCRGKFRVSRGAASRAWSKMSPEEIAESELALDHPTNLFKFYDAYHPFADIKFIVLDRPFLETIASHRTWDDGPIGHSNIIRGFLILLSRFLNAHRMDHSSGEKVWTVVFVEKLSVKYRGLWYKRKDRRVAFEARKDMIRNVATFLGWPQLECKYCFNSWVESKTDHTKDFEPELLQKLTEHMESLQGIWPPDE</sequence>
<dbReference type="Proteomes" id="UP001516023">
    <property type="component" value="Unassembled WGS sequence"/>
</dbReference>
<evidence type="ECO:0000313" key="2">
    <source>
        <dbReference type="EMBL" id="KAL3805394.1"/>
    </source>
</evidence>
<reference evidence="2 3" key="1">
    <citation type="journal article" date="2020" name="G3 (Bethesda)">
        <title>Improved Reference Genome for Cyclotella cryptica CCMP332, a Model for Cell Wall Morphogenesis, Salinity Adaptation, and Lipid Production in Diatoms (Bacillariophyta).</title>
        <authorList>
            <person name="Roberts W.R."/>
            <person name="Downey K.M."/>
            <person name="Ruck E.C."/>
            <person name="Traller J.C."/>
            <person name="Alverson A.J."/>
        </authorList>
    </citation>
    <scope>NUCLEOTIDE SEQUENCE [LARGE SCALE GENOMIC DNA]</scope>
    <source>
        <strain evidence="2 3">CCMP332</strain>
    </source>
</reference>
<gene>
    <name evidence="2" type="ORF">HJC23_009101</name>
</gene>
<evidence type="ECO:0000313" key="3">
    <source>
        <dbReference type="Proteomes" id="UP001516023"/>
    </source>
</evidence>
<organism evidence="2 3">
    <name type="scientific">Cyclotella cryptica</name>
    <dbReference type="NCBI Taxonomy" id="29204"/>
    <lineage>
        <taxon>Eukaryota</taxon>
        <taxon>Sar</taxon>
        <taxon>Stramenopiles</taxon>
        <taxon>Ochrophyta</taxon>
        <taxon>Bacillariophyta</taxon>
        <taxon>Coscinodiscophyceae</taxon>
        <taxon>Thalassiosirophycidae</taxon>
        <taxon>Stephanodiscales</taxon>
        <taxon>Stephanodiscaceae</taxon>
        <taxon>Cyclotella</taxon>
    </lineage>
</organism>
<feature type="compositionally biased region" description="Polar residues" evidence="1">
    <location>
        <begin position="36"/>
        <end position="47"/>
    </location>
</feature>
<keyword evidence="3" id="KW-1185">Reference proteome</keyword>
<proteinExistence type="predicted"/>
<dbReference type="AlphaFoldDB" id="A0ABD3QZE3"/>
<protein>
    <submittedName>
        <fullName evidence="2">Uncharacterized protein</fullName>
    </submittedName>
</protein>
<comment type="caution">
    <text evidence="2">The sequence shown here is derived from an EMBL/GenBank/DDBJ whole genome shotgun (WGS) entry which is preliminary data.</text>
</comment>
<name>A0ABD3QZE3_9STRA</name>
<feature type="region of interest" description="Disordered" evidence="1">
    <location>
        <begin position="36"/>
        <end position="57"/>
    </location>
</feature>